<feature type="transmembrane region" description="Helical" evidence="1">
    <location>
        <begin position="177"/>
        <end position="203"/>
    </location>
</feature>
<keyword evidence="3" id="KW-1185">Reference proteome</keyword>
<keyword evidence="1" id="KW-0812">Transmembrane</keyword>
<organism evidence="2 3">
    <name type="scientific">Candolleomyces aberdarensis</name>
    <dbReference type="NCBI Taxonomy" id="2316362"/>
    <lineage>
        <taxon>Eukaryota</taxon>
        <taxon>Fungi</taxon>
        <taxon>Dikarya</taxon>
        <taxon>Basidiomycota</taxon>
        <taxon>Agaricomycotina</taxon>
        <taxon>Agaricomycetes</taxon>
        <taxon>Agaricomycetidae</taxon>
        <taxon>Agaricales</taxon>
        <taxon>Agaricineae</taxon>
        <taxon>Psathyrellaceae</taxon>
        <taxon>Candolleomyces</taxon>
    </lineage>
</organism>
<reference evidence="2 3" key="1">
    <citation type="submission" date="2019-01" db="EMBL/GenBank/DDBJ databases">
        <title>Draft genome sequence of Psathyrella aberdarensis IHI B618.</title>
        <authorList>
            <person name="Buettner E."/>
            <person name="Kellner H."/>
        </authorList>
    </citation>
    <scope>NUCLEOTIDE SEQUENCE [LARGE SCALE GENOMIC DNA]</scope>
    <source>
        <strain evidence="2 3">IHI B618</strain>
    </source>
</reference>
<comment type="caution">
    <text evidence="2">The sequence shown here is derived from an EMBL/GenBank/DDBJ whole genome shotgun (WGS) entry which is preliminary data.</text>
</comment>
<gene>
    <name evidence="2" type="ORF">EST38_g3769</name>
</gene>
<evidence type="ECO:0000256" key="1">
    <source>
        <dbReference type="SAM" id="Phobius"/>
    </source>
</evidence>
<accession>A0A4Q2DRB0</accession>
<keyword evidence="1" id="KW-0472">Membrane</keyword>
<name>A0A4Q2DRB0_9AGAR</name>
<evidence type="ECO:0000313" key="3">
    <source>
        <dbReference type="Proteomes" id="UP000290288"/>
    </source>
</evidence>
<evidence type="ECO:0000313" key="2">
    <source>
        <dbReference type="EMBL" id="RXW22096.1"/>
    </source>
</evidence>
<dbReference type="STRING" id="2316362.A0A4Q2DRB0"/>
<dbReference type="Proteomes" id="UP000290288">
    <property type="component" value="Unassembled WGS sequence"/>
</dbReference>
<dbReference type="OrthoDB" id="2564234at2759"/>
<protein>
    <recommendedName>
        <fullName evidence="4">Transmembrane protein</fullName>
    </recommendedName>
</protein>
<keyword evidence="1" id="KW-1133">Transmembrane helix</keyword>
<sequence length="326" mass="34270">MENKYLDIDFVSWKASVGRDDEPLIVNTWQASHPAFVYAPADAWTTNPPSVSNFIGATGHASSSPGASVQLNFQGLQPSPKVKWAISVTESIFTIGDAIAIYGPSGPNGASYHRTRQLLYYGATLGPGNHSIILTLEQIFDRSGMLAIDYAEIYTTPSLGGSFDNATPSPSSGGPQVTALIVGIAITGTLALLVLGLLAFLFVSHKYKGRLNSTPTISPYPNLQPYNGVTSQAGEGSHAHSSFFPESRFTSLYSSPLTDSAPAASHLYPSLSGPLTLHQDSSAIAAAIAGDSNLSQGAAFYRPCSFRKGQVRPESPASLASPTSTA</sequence>
<evidence type="ECO:0008006" key="4">
    <source>
        <dbReference type="Google" id="ProtNLM"/>
    </source>
</evidence>
<dbReference type="AlphaFoldDB" id="A0A4Q2DRB0"/>
<dbReference type="EMBL" id="SDEE01000084">
    <property type="protein sequence ID" value="RXW22096.1"/>
    <property type="molecule type" value="Genomic_DNA"/>
</dbReference>
<proteinExistence type="predicted"/>